<keyword evidence="3" id="KW-1185">Reference proteome</keyword>
<sequence length="81" mass="9192">MDKSVSLLVMHILDFWFHLVPLLKVTVTDKAWMQEPPDDSAKLQSSWLLTPDIVTTTPTTLCMHNAAVYQDQSDATLSFKQ</sequence>
<dbReference type="EMBL" id="UXSR01005181">
    <property type="protein sequence ID" value="VDD79136.1"/>
    <property type="molecule type" value="Genomic_DNA"/>
</dbReference>
<reference evidence="2 3" key="2">
    <citation type="submission" date="2018-10" db="EMBL/GenBank/DDBJ databases">
        <authorList>
            <consortium name="Pathogen Informatics"/>
        </authorList>
    </citation>
    <scope>NUCLEOTIDE SEQUENCE [LARGE SCALE GENOMIC DNA]</scope>
</reference>
<feature type="signal peptide" evidence="1">
    <location>
        <begin position="1"/>
        <end position="22"/>
    </location>
</feature>
<reference evidence="4" key="1">
    <citation type="submission" date="2017-02" db="UniProtKB">
        <authorList>
            <consortium name="WormBaseParasite"/>
        </authorList>
    </citation>
    <scope>IDENTIFICATION</scope>
</reference>
<evidence type="ECO:0000313" key="4">
    <source>
        <dbReference type="WBParaSite" id="MCOS_0000513801-mRNA-1"/>
    </source>
</evidence>
<evidence type="ECO:0000256" key="1">
    <source>
        <dbReference type="SAM" id="SignalP"/>
    </source>
</evidence>
<dbReference type="Proteomes" id="UP000267029">
    <property type="component" value="Unassembled WGS sequence"/>
</dbReference>
<protein>
    <submittedName>
        <fullName evidence="4">Neur_chan_LBD domain-containing protein</fullName>
    </submittedName>
</protein>
<feature type="chain" id="PRO_5043132237" evidence="1">
    <location>
        <begin position="23"/>
        <end position="81"/>
    </location>
</feature>
<name>A0A0R3UDX5_MESCO</name>
<evidence type="ECO:0000313" key="2">
    <source>
        <dbReference type="EMBL" id="VDD79136.1"/>
    </source>
</evidence>
<keyword evidence="1" id="KW-0732">Signal</keyword>
<proteinExistence type="predicted"/>
<gene>
    <name evidence="2" type="ORF">MCOS_LOCUS5139</name>
</gene>
<dbReference type="AlphaFoldDB" id="A0A0R3UDX5"/>
<organism evidence="4">
    <name type="scientific">Mesocestoides corti</name>
    <name type="common">Flatworm</name>
    <dbReference type="NCBI Taxonomy" id="53468"/>
    <lineage>
        <taxon>Eukaryota</taxon>
        <taxon>Metazoa</taxon>
        <taxon>Spiralia</taxon>
        <taxon>Lophotrochozoa</taxon>
        <taxon>Platyhelminthes</taxon>
        <taxon>Cestoda</taxon>
        <taxon>Eucestoda</taxon>
        <taxon>Cyclophyllidea</taxon>
        <taxon>Mesocestoididae</taxon>
        <taxon>Mesocestoides</taxon>
    </lineage>
</organism>
<evidence type="ECO:0000313" key="3">
    <source>
        <dbReference type="Proteomes" id="UP000267029"/>
    </source>
</evidence>
<dbReference type="WBParaSite" id="MCOS_0000513801-mRNA-1">
    <property type="protein sequence ID" value="MCOS_0000513801-mRNA-1"/>
    <property type="gene ID" value="MCOS_0000513801"/>
</dbReference>
<accession>A0A0R3UDX5</accession>